<dbReference type="EMBL" id="FNBG01000020">
    <property type="protein sequence ID" value="SDF91213.1"/>
    <property type="molecule type" value="Genomic_DNA"/>
</dbReference>
<dbReference type="RefSeq" id="WP_091232851.1">
    <property type="nucleotide sequence ID" value="NZ_FNBG01000020.1"/>
</dbReference>
<evidence type="ECO:0000313" key="2">
    <source>
        <dbReference type="Proteomes" id="UP000198972"/>
    </source>
</evidence>
<keyword evidence="2" id="KW-1185">Reference proteome</keyword>
<dbReference type="InterPro" id="IPR010451">
    <property type="entry name" value="Acetoacetate_decarboxylase"/>
</dbReference>
<proteinExistence type="predicted"/>
<evidence type="ECO:0000313" key="1">
    <source>
        <dbReference type="EMBL" id="SDF91213.1"/>
    </source>
</evidence>
<dbReference type="SUPFAM" id="SSF160104">
    <property type="entry name" value="Acetoacetate decarboxylase-like"/>
    <property type="match status" value="1"/>
</dbReference>
<accession>A0A1G7PYB5</accession>
<protein>
    <submittedName>
        <fullName evidence="1">Acetoacetate decarboxylase</fullName>
    </submittedName>
</protein>
<dbReference type="STRING" id="670482.SAMN04488542_12040"/>
<reference evidence="1 2" key="1">
    <citation type="submission" date="2016-10" db="EMBL/GenBank/DDBJ databases">
        <authorList>
            <person name="de Groot N.N."/>
        </authorList>
    </citation>
    <scope>NUCLEOTIDE SEQUENCE [LARGE SCALE GENOMIC DNA]</scope>
    <source>
        <strain evidence="1 2">DSM 28129</strain>
    </source>
</reference>
<name>A0A1G7PYB5_9BACL</name>
<dbReference type="GO" id="GO:0016829">
    <property type="term" value="F:lyase activity"/>
    <property type="evidence" value="ECO:0007669"/>
    <property type="project" value="InterPro"/>
</dbReference>
<organism evidence="1 2">
    <name type="scientific">Fontibacillus panacisegetis</name>
    <dbReference type="NCBI Taxonomy" id="670482"/>
    <lineage>
        <taxon>Bacteria</taxon>
        <taxon>Bacillati</taxon>
        <taxon>Bacillota</taxon>
        <taxon>Bacilli</taxon>
        <taxon>Bacillales</taxon>
        <taxon>Paenibacillaceae</taxon>
        <taxon>Fontibacillus</taxon>
    </lineage>
</organism>
<dbReference type="InterPro" id="IPR023375">
    <property type="entry name" value="ADC_dom_sf"/>
</dbReference>
<dbReference type="Gene3D" id="2.40.400.10">
    <property type="entry name" value="Acetoacetate decarboxylase-like"/>
    <property type="match status" value="1"/>
</dbReference>
<dbReference type="Pfam" id="PF06314">
    <property type="entry name" value="ADC"/>
    <property type="match status" value="1"/>
</dbReference>
<sequence length="271" mass="30790">MLVKGTTVQGYSLPLSDTGKSSLVEKPPWYFGGDGIEVIYRTNIESFRKFVPYPLEVSELNGVVSITMVDMTSVSSEDMAYLHPEKTQYKECLIKFHCKYKGKQGWYVPLTWVDKDFSLLRGFLLGFGKKMGQINITKLHNLNSLIGSQRKGTMMKAVCESFNGIHVEINLELLEQTEKDEYAGNSMFVMRHYPDIHDANEVSVHELIELVVDQAVKTDIWKANGDVRIESFSDEEISVLQPKEILAARTFSEGFVLHGGKVLYRFNESEL</sequence>
<dbReference type="OrthoDB" id="1896584at2"/>
<gene>
    <name evidence="1" type="ORF">SAMN04488542_12040</name>
</gene>
<dbReference type="AlphaFoldDB" id="A0A1G7PYB5"/>
<dbReference type="Proteomes" id="UP000198972">
    <property type="component" value="Unassembled WGS sequence"/>
</dbReference>